<reference evidence="1 2" key="1">
    <citation type="journal article" date="2009" name="Stand. Genomic Sci.">
        <title>Complete genome sequence of Pirellula staleyi type strain (ATCC 27377).</title>
        <authorList>
            <person name="Clum A."/>
            <person name="Tindall B.J."/>
            <person name="Sikorski J."/>
            <person name="Ivanova N."/>
            <person name="Mavrommatis K."/>
            <person name="Lucas S."/>
            <person name="Glavina del Rio T."/>
            <person name="Nolan M."/>
            <person name="Chen F."/>
            <person name="Tice H."/>
            <person name="Pitluck S."/>
            <person name="Cheng J.F."/>
            <person name="Chertkov O."/>
            <person name="Brettin T."/>
            <person name="Han C."/>
            <person name="Detter J.C."/>
            <person name="Kuske C."/>
            <person name="Bruce D."/>
            <person name="Goodwin L."/>
            <person name="Ovchinikova G."/>
            <person name="Pati A."/>
            <person name="Mikhailova N."/>
            <person name="Chen A."/>
            <person name="Palaniappan K."/>
            <person name="Land M."/>
            <person name="Hauser L."/>
            <person name="Chang Y.J."/>
            <person name="Jeffries C.D."/>
            <person name="Chain P."/>
            <person name="Rohde M."/>
            <person name="Goker M."/>
            <person name="Bristow J."/>
            <person name="Eisen J.A."/>
            <person name="Markowitz V."/>
            <person name="Hugenholtz P."/>
            <person name="Kyrpides N.C."/>
            <person name="Klenk H.P."/>
            <person name="Lapidus A."/>
        </authorList>
    </citation>
    <scope>NUCLEOTIDE SEQUENCE [LARGE SCALE GENOMIC DNA]</scope>
    <source>
        <strain evidence="2">ATCC 27377 / DSM 6068 / ICPB 4128</strain>
    </source>
</reference>
<organism evidence="1 2">
    <name type="scientific">Pirellula staleyi (strain ATCC 27377 / DSM 6068 / ICPB 4128)</name>
    <name type="common">Pirella staleyi</name>
    <dbReference type="NCBI Taxonomy" id="530564"/>
    <lineage>
        <taxon>Bacteria</taxon>
        <taxon>Pseudomonadati</taxon>
        <taxon>Planctomycetota</taxon>
        <taxon>Planctomycetia</taxon>
        <taxon>Pirellulales</taxon>
        <taxon>Pirellulaceae</taxon>
        <taxon>Pirellula</taxon>
    </lineage>
</organism>
<dbReference type="Proteomes" id="UP000001887">
    <property type="component" value="Chromosome"/>
</dbReference>
<gene>
    <name evidence="1" type="ordered locus">Psta_2297</name>
</gene>
<dbReference type="HOGENOM" id="CLU_871187_0_0_0"/>
<accession>D2R3L3</accession>
<evidence type="ECO:0000313" key="1">
    <source>
        <dbReference type="EMBL" id="ADB16967.1"/>
    </source>
</evidence>
<evidence type="ECO:0000313" key="2">
    <source>
        <dbReference type="Proteomes" id="UP000001887"/>
    </source>
</evidence>
<dbReference type="KEGG" id="psl:Psta_2297"/>
<keyword evidence="2" id="KW-1185">Reference proteome</keyword>
<dbReference type="eggNOG" id="ENOG5032TMB">
    <property type="taxonomic scope" value="Bacteria"/>
</dbReference>
<dbReference type="EMBL" id="CP001848">
    <property type="protein sequence ID" value="ADB16967.1"/>
    <property type="molecule type" value="Genomic_DNA"/>
</dbReference>
<dbReference type="AlphaFoldDB" id="D2R3L3"/>
<proteinExistence type="predicted"/>
<name>D2R3L3_PIRSD</name>
<protein>
    <submittedName>
        <fullName evidence="1">Uncharacterized protein</fullName>
    </submittedName>
</protein>
<sequence>MHARQLVEIGALVALHGKVLASGMGRIPKSALEQYWTASKCRLERWQRIIPRSTDTAIIPHDYQRLRVILEEVLASELLTRTFTAAAIAYDRVQGEAEVEPIARSVMMGHQEARNRVLSLILLGRGFDFGEAVALNRLRRRVERWCDMLLAHFASSIDIEPLAFEPTRVKEFAADFELASSPAMNDLSQQLAIASLRASFRSLQAEPTPNADLNERIATSVLGCFRDELFDSTGILQSLWINRLSQTASDTAGMIEDLIRLDDIDGEQHEIDDIEQQFSRERRPQRPL</sequence>
<dbReference type="OrthoDB" id="290892at2"/>